<sequence length="587" mass="67082">MNFKSKLAAYSYTISLLNKMMVENNAGEVALKNCIENVRIAVENHEQNPQVVIDLLQTLIATEQLSPERIALITRLQKDIKNSDYQQSPQDKYENPLARRFESECAIQLLVNPTTAMLDAVGQVSAQLIQYLDHLTEEELKTIECDIFCEEYHAISFGAFKKEPTLDNIKGILQANDKVQLAEIIHIHYKLAQFVSREYPIRHHGEANKVTVVGEFAHIINEFYSKRKDPTAAFFTRLALDNLGNKLRYHISDDKLYDSPLYTAGDNRGRGKNADMLRTCQTGLMLRGQEKFEEGFFKHASSWVADCKSQSVNLESQYVIDLIDNDAVYVSGPSGMTSNFLNQMEIIANLDNEDLKKNYLAAFASYIVAGGFHSWHEVLGPAQYALNLVPGYQVTVIEPGKLAPPPNYHQFFAQQAAIDHEFSDRLDEAWTNYLRFFKTIYQPQYLPIEHHLELPQQVQPNREEISPVEPQQEKYEMSDTLKKDLLAEIDKYIRARGNDKGKVHFFWKVMHNTKAAEEKLSEVISLKKMVGLGDIDSIKDFVVQKKALLNNTQQASEKISYNRLLSQLDTIIEQAKGAQYQPNFTHF</sequence>
<name>A0ABW8D9I9_9GAMM</name>
<keyword evidence="2" id="KW-1185">Reference proteome</keyword>
<proteinExistence type="predicted"/>
<evidence type="ECO:0000313" key="1">
    <source>
        <dbReference type="EMBL" id="MFJ1269375.1"/>
    </source>
</evidence>
<evidence type="ECO:0008006" key="3">
    <source>
        <dbReference type="Google" id="ProtNLM"/>
    </source>
</evidence>
<gene>
    <name evidence="1" type="ORF">ACD661_12475</name>
</gene>
<organism evidence="1 2">
    <name type="scientific">Legionella lytica</name>
    <dbReference type="NCBI Taxonomy" id="96232"/>
    <lineage>
        <taxon>Bacteria</taxon>
        <taxon>Pseudomonadati</taxon>
        <taxon>Pseudomonadota</taxon>
        <taxon>Gammaproteobacteria</taxon>
        <taxon>Legionellales</taxon>
        <taxon>Legionellaceae</taxon>
        <taxon>Legionella</taxon>
    </lineage>
</organism>
<dbReference type="Proteomes" id="UP001615550">
    <property type="component" value="Unassembled WGS sequence"/>
</dbReference>
<evidence type="ECO:0000313" key="2">
    <source>
        <dbReference type="Proteomes" id="UP001615550"/>
    </source>
</evidence>
<comment type="caution">
    <text evidence="1">The sequence shown here is derived from an EMBL/GenBank/DDBJ whole genome shotgun (WGS) entry which is preliminary data.</text>
</comment>
<accession>A0ABW8D9I9</accession>
<dbReference type="RefSeq" id="WP_400188198.1">
    <property type="nucleotide sequence ID" value="NZ_JBGORX010000005.1"/>
</dbReference>
<reference evidence="1 2" key="1">
    <citation type="submission" date="2024-08" db="EMBL/GenBank/DDBJ databases">
        <title>Draft Genome Sequence of Legionella lytica strain DSB2004, Isolated From a Fire Sprinkler System.</title>
        <authorList>
            <person name="Everhart A.D."/>
            <person name="Kidane D.T."/>
            <person name="Farone A.L."/>
            <person name="Farone M.B."/>
        </authorList>
    </citation>
    <scope>NUCLEOTIDE SEQUENCE [LARGE SCALE GENOMIC DNA]</scope>
    <source>
        <strain evidence="1 2">DSB2004</strain>
    </source>
</reference>
<dbReference type="EMBL" id="JBGORX010000005">
    <property type="protein sequence ID" value="MFJ1269375.1"/>
    <property type="molecule type" value="Genomic_DNA"/>
</dbReference>
<protein>
    <recommendedName>
        <fullName evidence="3">Substrate of the Dot/Icm secretion system</fullName>
    </recommendedName>
</protein>